<reference evidence="2 3" key="1">
    <citation type="submission" date="2018-12" db="EMBL/GenBank/DDBJ databases">
        <title>Comparitive functional genomics of dry heat resistant strains isolated from the viking spacecraft.</title>
        <authorList>
            <person name="Seuylemezian A."/>
            <person name="Vaishampayan P."/>
        </authorList>
    </citation>
    <scope>NUCLEOTIDE SEQUENCE [LARGE SCALE GENOMIC DNA]</scope>
    <source>
        <strain evidence="2 3">M6-11</strain>
    </source>
</reference>
<evidence type="ECO:0000259" key="1">
    <source>
        <dbReference type="Pfam" id="PF08332"/>
    </source>
</evidence>
<comment type="caution">
    <text evidence="2">The sequence shown here is derived from an EMBL/GenBank/DDBJ whole genome shotgun (WGS) entry which is preliminary data.</text>
</comment>
<dbReference type="SUPFAM" id="SSF54427">
    <property type="entry name" value="NTF2-like"/>
    <property type="match status" value="1"/>
</dbReference>
<evidence type="ECO:0000313" key="2">
    <source>
        <dbReference type="EMBL" id="RSK37059.1"/>
    </source>
</evidence>
<proteinExistence type="predicted"/>
<sequence>MSTTGPKLSSPPSKTAGWKFADQIKRLPGLVRVFCCTEINIIARTFSPPLRQGIGTSILCIGILSCAKLSEEGNNMTKLKWILAPAAVLLLLAGCSDKEDGNTNSTDESNAPAGQQSAIGHGAEDGAIGFEMTDDGSIEEAAGVPAKEKAAILEVFDRYINTFNNGEIDGYLDILATGEGAYDPAQERAVLEQMASEFAKVERTPSDMTIVSFEETEAQLFANMETTLVEKETGDSKTEKGRQVTVFTKQDGEWKVKEIYYVGNAPGQ</sequence>
<dbReference type="EMBL" id="RWGW01000002">
    <property type="protein sequence ID" value="RSK37059.1"/>
    <property type="molecule type" value="Genomic_DNA"/>
</dbReference>
<evidence type="ECO:0000313" key="3">
    <source>
        <dbReference type="Proteomes" id="UP000272481"/>
    </source>
</evidence>
<dbReference type="Pfam" id="PF08332">
    <property type="entry name" value="CaMKII_AD"/>
    <property type="match status" value="1"/>
</dbReference>
<feature type="domain" description="Calcium/calmodulin-dependent protein kinase II association-domain" evidence="1">
    <location>
        <begin position="149"/>
        <end position="256"/>
    </location>
</feature>
<dbReference type="Proteomes" id="UP000272481">
    <property type="component" value="Unassembled WGS sequence"/>
</dbReference>
<keyword evidence="3" id="KW-1185">Reference proteome</keyword>
<gene>
    <name evidence="2" type="ORF">EJA12_01645</name>
</gene>
<organism evidence="2 3">
    <name type="scientific">Bhargavaea beijingensis</name>
    <dbReference type="NCBI Taxonomy" id="426756"/>
    <lineage>
        <taxon>Bacteria</taxon>
        <taxon>Bacillati</taxon>
        <taxon>Bacillota</taxon>
        <taxon>Bacilli</taxon>
        <taxon>Bacillales</taxon>
        <taxon>Caryophanaceae</taxon>
        <taxon>Bhargavaea</taxon>
    </lineage>
</organism>
<name>A0ABX9ZH03_9BACL</name>
<accession>A0ABX9ZH03</accession>
<dbReference type="InterPro" id="IPR013543">
    <property type="entry name" value="Ca/CaM-dep_prot_kinase-assoc"/>
</dbReference>
<protein>
    <recommendedName>
        <fullName evidence="1">Calcium/calmodulin-dependent protein kinase II association-domain domain-containing protein</fullName>
    </recommendedName>
</protein>
<dbReference type="InterPro" id="IPR032710">
    <property type="entry name" value="NTF2-like_dom_sf"/>
</dbReference>
<dbReference type="Gene3D" id="3.10.450.50">
    <property type="match status" value="1"/>
</dbReference>